<dbReference type="SUPFAM" id="SSF55804">
    <property type="entry name" value="Phoshotransferase/anion transport protein"/>
    <property type="match status" value="1"/>
</dbReference>
<dbReference type="CDD" id="cd00211">
    <property type="entry name" value="PTS_IIA_fru"/>
    <property type="match status" value="1"/>
</dbReference>
<dbReference type="InterPro" id="IPR002178">
    <property type="entry name" value="PTS_EIIA_type-2_dom"/>
</dbReference>
<accession>A0A518BPA0</accession>
<dbReference type="PANTHER" id="PTHR47738:SF2">
    <property type="entry name" value="PTS SYSTEM FRUCTOSE-LIKE EIIA COMPONENT"/>
    <property type="match status" value="1"/>
</dbReference>
<dbReference type="KEGG" id="pbap:Pla133_39070"/>
<dbReference type="PROSITE" id="PS51094">
    <property type="entry name" value="PTS_EIIA_TYPE_2"/>
    <property type="match status" value="1"/>
</dbReference>
<evidence type="ECO:0000313" key="2">
    <source>
        <dbReference type="EMBL" id="QDU68804.1"/>
    </source>
</evidence>
<evidence type="ECO:0000259" key="1">
    <source>
        <dbReference type="PROSITE" id="PS51094"/>
    </source>
</evidence>
<feature type="domain" description="PTS EIIA type-2" evidence="1">
    <location>
        <begin position="10"/>
        <end position="161"/>
    </location>
</feature>
<dbReference type="RefSeq" id="WP_145068129.1">
    <property type="nucleotide sequence ID" value="NZ_CP036287.1"/>
</dbReference>
<dbReference type="Proteomes" id="UP000316921">
    <property type="component" value="Chromosome"/>
</dbReference>
<reference evidence="2 3" key="1">
    <citation type="submission" date="2019-02" db="EMBL/GenBank/DDBJ databases">
        <title>Deep-cultivation of Planctomycetes and their phenomic and genomic characterization uncovers novel biology.</title>
        <authorList>
            <person name="Wiegand S."/>
            <person name="Jogler M."/>
            <person name="Boedeker C."/>
            <person name="Pinto D."/>
            <person name="Vollmers J."/>
            <person name="Rivas-Marin E."/>
            <person name="Kohn T."/>
            <person name="Peeters S.H."/>
            <person name="Heuer A."/>
            <person name="Rast P."/>
            <person name="Oberbeckmann S."/>
            <person name="Bunk B."/>
            <person name="Jeske O."/>
            <person name="Meyerdierks A."/>
            <person name="Storesund J.E."/>
            <person name="Kallscheuer N."/>
            <person name="Luecker S."/>
            <person name="Lage O.M."/>
            <person name="Pohl T."/>
            <person name="Merkel B.J."/>
            <person name="Hornburger P."/>
            <person name="Mueller R.-W."/>
            <person name="Bruemmer F."/>
            <person name="Labrenz M."/>
            <person name="Spormann A.M."/>
            <person name="Op den Camp H."/>
            <person name="Overmann J."/>
            <person name="Amann R."/>
            <person name="Jetten M.S.M."/>
            <person name="Mascher T."/>
            <person name="Medema M.H."/>
            <person name="Devos D.P."/>
            <person name="Kaster A.-K."/>
            <person name="Ovreas L."/>
            <person name="Rohde M."/>
            <person name="Galperin M.Y."/>
            <person name="Jogler C."/>
        </authorList>
    </citation>
    <scope>NUCLEOTIDE SEQUENCE [LARGE SCALE GENOMIC DNA]</scope>
    <source>
        <strain evidence="2 3">Pla133</strain>
    </source>
</reference>
<keyword evidence="3" id="KW-1185">Reference proteome</keyword>
<dbReference type="InterPro" id="IPR016152">
    <property type="entry name" value="PTrfase/Anion_transptr"/>
</dbReference>
<sequence length="164" mass="18308">MTIRVQAAWKLFKPKACILKLKGTDHESIFGELVDGLIKSDQLESALAEPAIEALVAREKLASTGVGMGVAIPHVKLEGLDRALCSLSVHPDGVDWRAIDGAPVQLFFMVLRPAEATDEHDPERHLEMMRWISRLGRHDDFRRFAISAKNRTELVDLLKEMSVV</sequence>
<dbReference type="PANTHER" id="PTHR47738">
    <property type="entry name" value="PTS SYSTEM FRUCTOSE-LIKE EIIA COMPONENT-RELATED"/>
    <property type="match status" value="1"/>
</dbReference>
<organism evidence="2 3">
    <name type="scientific">Engelhardtia mirabilis</name>
    <dbReference type="NCBI Taxonomy" id="2528011"/>
    <lineage>
        <taxon>Bacteria</taxon>
        <taxon>Pseudomonadati</taxon>
        <taxon>Planctomycetota</taxon>
        <taxon>Planctomycetia</taxon>
        <taxon>Planctomycetia incertae sedis</taxon>
        <taxon>Engelhardtia</taxon>
    </lineage>
</organism>
<protein>
    <submittedName>
        <fullName evidence="2">PTS system mannose-specific EIIBCA component</fullName>
    </submittedName>
</protein>
<dbReference type="EMBL" id="CP036287">
    <property type="protein sequence ID" value="QDU68804.1"/>
    <property type="molecule type" value="Genomic_DNA"/>
</dbReference>
<proteinExistence type="predicted"/>
<gene>
    <name evidence="2" type="primary">manP_2</name>
    <name evidence="2" type="ORF">Pla133_39070</name>
</gene>
<evidence type="ECO:0000313" key="3">
    <source>
        <dbReference type="Proteomes" id="UP000316921"/>
    </source>
</evidence>
<dbReference type="AlphaFoldDB" id="A0A518BPA0"/>
<dbReference type="Gene3D" id="3.40.930.10">
    <property type="entry name" value="Mannitol-specific EII, Chain A"/>
    <property type="match status" value="1"/>
</dbReference>
<dbReference type="Pfam" id="PF00359">
    <property type="entry name" value="PTS_EIIA_2"/>
    <property type="match status" value="1"/>
</dbReference>
<name>A0A518BPA0_9BACT</name>
<dbReference type="InterPro" id="IPR051541">
    <property type="entry name" value="PTS_SugarTrans_NitroReg"/>
</dbReference>